<proteinExistence type="predicted"/>
<evidence type="ECO:0000313" key="2">
    <source>
        <dbReference type="EMBL" id="CAA9553530.1"/>
    </source>
</evidence>
<dbReference type="AlphaFoldDB" id="A0A6J4UL16"/>
<keyword evidence="2" id="KW-0808">Transferase</keyword>
<sequence>PRGRGANGAGPPGRPTLRRLAGTRTRRAPFHPAGTGRRGGPVVRDEL</sequence>
<dbReference type="EC" id="2.4.2.9" evidence="2"/>
<accession>A0A6J4UL16</accession>
<reference evidence="2" key="1">
    <citation type="submission" date="2020-02" db="EMBL/GenBank/DDBJ databases">
        <authorList>
            <person name="Meier V. D."/>
        </authorList>
    </citation>
    <scope>NUCLEOTIDE SEQUENCE</scope>
    <source>
        <strain evidence="2">AVDCRST_MAG70</strain>
    </source>
</reference>
<organism evidence="2">
    <name type="scientific">uncultured Thermomicrobiales bacterium</name>
    <dbReference type="NCBI Taxonomy" id="1645740"/>
    <lineage>
        <taxon>Bacteria</taxon>
        <taxon>Pseudomonadati</taxon>
        <taxon>Thermomicrobiota</taxon>
        <taxon>Thermomicrobia</taxon>
        <taxon>Thermomicrobiales</taxon>
        <taxon>environmental samples</taxon>
    </lineage>
</organism>
<gene>
    <name evidence="2" type="ORF">AVDCRST_MAG70-1118</name>
</gene>
<dbReference type="EMBL" id="CADCWH010000175">
    <property type="protein sequence ID" value="CAA9553530.1"/>
    <property type="molecule type" value="Genomic_DNA"/>
</dbReference>
<protein>
    <submittedName>
        <fullName evidence="2">Uracil phosphoribosyltransferase</fullName>
        <ecNumber evidence="2">2.4.2.9</ecNumber>
    </submittedName>
</protein>
<feature type="compositionally biased region" description="Gly residues" evidence="1">
    <location>
        <begin position="1"/>
        <end position="11"/>
    </location>
</feature>
<keyword evidence="2" id="KW-0328">Glycosyltransferase</keyword>
<feature type="non-terminal residue" evidence="2">
    <location>
        <position position="47"/>
    </location>
</feature>
<feature type="region of interest" description="Disordered" evidence="1">
    <location>
        <begin position="1"/>
        <end position="47"/>
    </location>
</feature>
<evidence type="ECO:0000256" key="1">
    <source>
        <dbReference type="SAM" id="MobiDB-lite"/>
    </source>
</evidence>
<dbReference type="GO" id="GO:0004845">
    <property type="term" value="F:uracil phosphoribosyltransferase activity"/>
    <property type="evidence" value="ECO:0007669"/>
    <property type="project" value="UniProtKB-EC"/>
</dbReference>
<feature type="non-terminal residue" evidence="2">
    <location>
        <position position="1"/>
    </location>
</feature>
<name>A0A6J4UL16_9BACT</name>